<sequence>MTDSRALPKIGFNDILRFLLELFAFVTLAVWGFTTWPFPWPALLVGVVAPAFAITLWALFRSPKAVFRLDPFGKAIIEIAVFGAAAIAWWDMGLPIIGGVFAVVATVSGVLSGRAELR</sequence>
<feature type="transmembrane region" description="Helical" evidence="1">
    <location>
        <begin position="72"/>
        <end position="90"/>
    </location>
</feature>
<protein>
    <submittedName>
        <fullName evidence="2">DUF2568 domain-containing protein</fullName>
    </submittedName>
</protein>
<evidence type="ECO:0000313" key="3">
    <source>
        <dbReference type="Proteomes" id="UP000297608"/>
    </source>
</evidence>
<dbReference type="EMBL" id="SOFG01000011">
    <property type="protein sequence ID" value="TFB86979.1"/>
    <property type="molecule type" value="Genomic_DNA"/>
</dbReference>
<proteinExistence type="predicted"/>
<accession>A0ABY2IBL3</accession>
<keyword evidence="1" id="KW-0812">Transmembrane</keyword>
<dbReference type="RefSeq" id="WP_134534024.1">
    <property type="nucleotide sequence ID" value="NZ_SOFG01000011.1"/>
</dbReference>
<reference evidence="2 3" key="1">
    <citation type="submission" date="2019-03" db="EMBL/GenBank/DDBJ databases">
        <title>Genomics of glacier-inhabiting Cryobacterium strains.</title>
        <authorList>
            <person name="Liu Q."/>
            <person name="Xin Y.-H."/>
        </authorList>
    </citation>
    <scope>NUCLEOTIDE SEQUENCE [LARGE SCALE GENOMIC DNA]</scope>
    <source>
        <strain evidence="2 3">MDB2-B</strain>
    </source>
</reference>
<gene>
    <name evidence="2" type="ORF">E3O44_07395</name>
</gene>
<dbReference type="Pfam" id="PF10823">
    <property type="entry name" value="DUF2568"/>
    <property type="match status" value="1"/>
</dbReference>
<feature type="transmembrane region" description="Helical" evidence="1">
    <location>
        <begin position="96"/>
        <end position="113"/>
    </location>
</feature>
<evidence type="ECO:0000256" key="1">
    <source>
        <dbReference type="SAM" id="Phobius"/>
    </source>
</evidence>
<evidence type="ECO:0000313" key="2">
    <source>
        <dbReference type="EMBL" id="TFB86979.1"/>
    </source>
</evidence>
<dbReference type="InterPro" id="IPR021214">
    <property type="entry name" value="DUF2568"/>
</dbReference>
<organism evidence="2 3">
    <name type="scientific">Cryobacterium algoricola</name>
    <dbReference type="NCBI Taxonomy" id="1259183"/>
    <lineage>
        <taxon>Bacteria</taxon>
        <taxon>Bacillati</taxon>
        <taxon>Actinomycetota</taxon>
        <taxon>Actinomycetes</taxon>
        <taxon>Micrococcales</taxon>
        <taxon>Microbacteriaceae</taxon>
        <taxon>Cryobacterium</taxon>
    </lineage>
</organism>
<feature type="transmembrane region" description="Helical" evidence="1">
    <location>
        <begin position="40"/>
        <end position="60"/>
    </location>
</feature>
<name>A0ABY2IBL3_9MICO</name>
<dbReference type="Proteomes" id="UP000297608">
    <property type="component" value="Unassembled WGS sequence"/>
</dbReference>
<feature type="transmembrane region" description="Helical" evidence="1">
    <location>
        <begin position="15"/>
        <end position="34"/>
    </location>
</feature>
<keyword evidence="1" id="KW-1133">Transmembrane helix</keyword>
<comment type="caution">
    <text evidence="2">The sequence shown here is derived from an EMBL/GenBank/DDBJ whole genome shotgun (WGS) entry which is preliminary data.</text>
</comment>
<keyword evidence="1" id="KW-0472">Membrane</keyword>
<keyword evidence="3" id="KW-1185">Reference proteome</keyword>